<dbReference type="AlphaFoldDB" id="A0A955I861"/>
<accession>A0A955I861</accession>
<protein>
    <submittedName>
        <fullName evidence="1">Uncharacterized protein</fullName>
    </submittedName>
</protein>
<proteinExistence type="predicted"/>
<name>A0A955I861_9BACT</name>
<dbReference type="EMBL" id="JAGQLL010000100">
    <property type="protein sequence ID" value="MCA9380610.1"/>
    <property type="molecule type" value="Genomic_DNA"/>
</dbReference>
<evidence type="ECO:0000313" key="2">
    <source>
        <dbReference type="Proteomes" id="UP000745577"/>
    </source>
</evidence>
<organism evidence="1 2">
    <name type="scientific">Candidatus Dojkabacteria bacterium</name>
    <dbReference type="NCBI Taxonomy" id="2099670"/>
    <lineage>
        <taxon>Bacteria</taxon>
        <taxon>Candidatus Dojkabacteria</taxon>
    </lineage>
</organism>
<sequence>MQIYFPKKFYFIIFVILAVFIITGCDKSEQNSKDINNEIANPEVTEVENSDDDFIRTGQYSFGLVVCNEYDSETVSKIVGMPVVKTRDYSNSKSTGCEYYLDETNFVIVDVGYSKFEDQRRGLEVIEREMTSDSSIGLENFIAISSNAPGEYIDVYMLIDPEIKFIRVGRSSTKIASNDQLVEIAQSVEQVVRSYK</sequence>
<reference evidence="1" key="2">
    <citation type="journal article" date="2021" name="Microbiome">
        <title>Successional dynamics and alternative stable states in a saline activated sludge microbial community over 9 years.</title>
        <authorList>
            <person name="Wang Y."/>
            <person name="Ye J."/>
            <person name="Ju F."/>
            <person name="Liu L."/>
            <person name="Boyd J.A."/>
            <person name="Deng Y."/>
            <person name="Parks D.H."/>
            <person name="Jiang X."/>
            <person name="Yin X."/>
            <person name="Woodcroft B.J."/>
            <person name="Tyson G.W."/>
            <person name="Hugenholtz P."/>
            <person name="Polz M.F."/>
            <person name="Zhang T."/>
        </authorList>
    </citation>
    <scope>NUCLEOTIDE SEQUENCE</scope>
    <source>
        <strain evidence="1">HKST-UBA15</strain>
    </source>
</reference>
<gene>
    <name evidence="1" type="ORF">KC675_05530</name>
</gene>
<dbReference type="PROSITE" id="PS51257">
    <property type="entry name" value="PROKAR_LIPOPROTEIN"/>
    <property type="match status" value="1"/>
</dbReference>
<comment type="caution">
    <text evidence="1">The sequence shown here is derived from an EMBL/GenBank/DDBJ whole genome shotgun (WGS) entry which is preliminary data.</text>
</comment>
<reference evidence="1" key="1">
    <citation type="submission" date="2020-04" db="EMBL/GenBank/DDBJ databases">
        <authorList>
            <person name="Zhang T."/>
        </authorList>
    </citation>
    <scope>NUCLEOTIDE SEQUENCE</scope>
    <source>
        <strain evidence="1">HKST-UBA15</strain>
    </source>
</reference>
<dbReference type="Proteomes" id="UP000745577">
    <property type="component" value="Unassembled WGS sequence"/>
</dbReference>
<evidence type="ECO:0000313" key="1">
    <source>
        <dbReference type="EMBL" id="MCA9380610.1"/>
    </source>
</evidence>